<dbReference type="GO" id="GO:0016491">
    <property type="term" value="F:oxidoreductase activity"/>
    <property type="evidence" value="ECO:0007669"/>
    <property type="project" value="UniProtKB-KW"/>
</dbReference>
<dbReference type="Pfam" id="PF13450">
    <property type="entry name" value="NAD_binding_8"/>
    <property type="match status" value="1"/>
</dbReference>
<reference evidence="1" key="1">
    <citation type="submission" date="2023-06" db="EMBL/GenBank/DDBJ databases">
        <title>Survivors Of The Sea: Transcriptome response of Skeletonema marinoi to long-term dormancy.</title>
        <authorList>
            <person name="Pinder M.I.M."/>
            <person name="Kourtchenko O."/>
            <person name="Robertson E.K."/>
            <person name="Larsson T."/>
            <person name="Maumus F."/>
            <person name="Osuna-Cruz C.M."/>
            <person name="Vancaester E."/>
            <person name="Stenow R."/>
            <person name="Vandepoele K."/>
            <person name="Ploug H."/>
            <person name="Bruchert V."/>
            <person name="Godhe A."/>
            <person name="Topel M."/>
        </authorList>
    </citation>
    <scope>NUCLEOTIDE SEQUENCE</scope>
    <source>
        <strain evidence="1">R05AC</strain>
    </source>
</reference>
<dbReference type="PROSITE" id="PS51257">
    <property type="entry name" value="PROKAR_LIPOPROTEIN"/>
    <property type="match status" value="1"/>
</dbReference>
<sequence>MKRKVAIIGGGITGSAACRRLSKCPDLHIHILDQGRRGVGGRTSSRKYDVRDGNDEAATLRFDHGCQFFRADTDRFKKIVNEWIEKDYVSEWNGDFRSSIKQEHEFFGLPSTPPFYVSNDGMQTLSKNILSDASENTNVRIHAGVRVAQLNRDTVTKKWKLIGTSGEAAYHDTDEKLQEDDQRNVIGEESGYDAVVLTDISSSFGGWHRASAGVPDSFSTSVRNRVGARVPLLTTMIAFDTATDIPFDAASFDHPVVWFAAKTSSKSQMKTDKECWTIVSTAAYACDKIEETPMQDPKTGEFIPQSPDYLTTVPGPDLLRAFEEIVCDKAGILGNDALNNLPKHVFMDAQRWGSALPCHRHLRHESSTRKVLSGVPYDSGLHPLAPTRIEEDSKSFLADDDLALYQAGDMMSNYTPGMEGAALSGIDAAEHLLAQLGLND</sequence>
<keyword evidence="2" id="KW-1185">Reference proteome</keyword>
<organism evidence="1 2">
    <name type="scientific">Skeletonema marinoi</name>
    <dbReference type="NCBI Taxonomy" id="267567"/>
    <lineage>
        <taxon>Eukaryota</taxon>
        <taxon>Sar</taxon>
        <taxon>Stramenopiles</taxon>
        <taxon>Ochrophyta</taxon>
        <taxon>Bacillariophyta</taxon>
        <taxon>Coscinodiscophyceae</taxon>
        <taxon>Thalassiosirophycidae</taxon>
        <taxon>Thalassiosirales</taxon>
        <taxon>Skeletonemataceae</taxon>
        <taxon>Skeletonema</taxon>
        <taxon>Skeletonema marinoi-dohrnii complex</taxon>
    </lineage>
</organism>
<dbReference type="Gene3D" id="3.50.50.60">
    <property type="entry name" value="FAD/NAD(P)-binding domain"/>
    <property type="match status" value="1"/>
</dbReference>
<dbReference type="EMBL" id="JATAAI010000002">
    <property type="protein sequence ID" value="KAK1747734.1"/>
    <property type="molecule type" value="Genomic_DNA"/>
</dbReference>
<dbReference type="Proteomes" id="UP001224775">
    <property type="component" value="Unassembled WGS sequence"/>
</dbReference>
<dbReference type="AlphaFoldDB" id="A0AAD9DIT8"/>
<proteinExistence type="predicted"/>
<dbReference type="EC" id="1.-.-.-" evidence="1"/>
<evidence type="ECO:0000313" key="1">
    <source>
        <dbReference type="EMBL" id="KAK1747734.1"/>
    </source>
</evidence>
<dbReference type="PANTHER" id="PTHR16128:SF5">
    <property type="entry name" value="FAD_NAD(P)-BINDING OXIDOREDUCTASE FAMILY PROTEIN"/>
    <property type="match status" value="1"/>
</dbReference>
<dbReference type="SUPFAM" id="SSF51905">
    <property type="entry name" value="FAD/NAD(P)-binding domain"/>
    <property type="match status" value="1"/>
</dbReference>
<dbReference type="PANTHER" id="PTHR16128">
    <property type="entry name" value="FAD/NAD(P)-BINDING OXIDOREDUCTASE FAMILY PROTEIN"/>
    <property type="match status" value="1"/>
</dbReference>
<dbReference type="Gene3D" id="3.90.660.10">
    <property type="match status" value="1"/>
</dbReference>
<protein>
    <submittedName>
        <fullName evidence="1">NAD/FAD-dependent oxidoreductase</fullName>
        <ecNumber evidence="1">1.-.-.-</ecNumber>
    </submittedName>
</protein>
<gene>
    <name evidence="1" type="ORF">QTG54_001697</name>
</gene>
<keyword evidence="1" id="KW-0560">Oxidoreductase</keyword>
<comment type="caution">
    <text evidence="1">The sequence shown here is derived from an EMBL/GenBank/DDBJ whole genome shotgun (WGS) entry which is preliminary data.</text>
</comment>
<name>A0AAD9DIT8_9STRA</name>
<accession>A0AAD9DIT8</accession>
<evidence type="ECO:0000313" key="2">
    <source>
        <dbReference type="Proteomes" id="UP001224775"/>
    </source>
</evidence>
<dbReference type="InterPro" id="IPR036188">
    <property type="entry name" value="FAD/NAD-bd_sf"/>
</dbReference>